<sequence>MIQKNVNHPLSHDENSLWAQYFADEELKGIIIIDVRRTYPDITFFRDPRMIDLQLRILFNHSRHHHKTIPYRQGMHEILGIIVYAICSESLKINEYQ</sequence>
<feature type="non-terminal residue" evidence="2">
    <location>
        <position position="1"/>
    </location>
</feature>
<accession>A0A820RNN0</accession>
<name>A0A820RNN0_9BILA</name>
<dbReference type="InterPro" id="IPR035969">
    <property type="entry name" value="Rab-GAP_TBC_sf"/>
</dbReference>
<dbReference type="EMBL" id="CAJOAY010033650">
    <property type="protein sequence ID" value="CAF4440066.1"/>
    <property type="molecule type" value="Genomic_DNA"/>
</dbReference>
<feature type="domain" description="Rab-GAP TBC" evidence="1">
    <location>
        <begin position="1"/>
        <end position="97"/>
    </location>
</feature>
<evidence type="ECO:0000313" key="3">
    <source>
        <dbReference type="Proteomes" id="UP000663881"/>
    </source>
</evidence>
<reference evidence="2" key="1">
    <citation type="submission" date="2021-02" db="EMBL/GenBank/DDBJ databases">
        <authorList>
            <person name="Nowell W R."/>
        </authorList>
    </citation>
    <scope>NUCLEOTIDE SEQUENCE</scope>
</reference>
<dbReference type="Gene3D" id="1.10.8.270">
    <property type="entry name" value="putative rabgap domain of human tbc1 domain family member 14 like domains"/>
    <property type="match status" value="1"/>
</dbReference>
<dbReference type="PROSITE" id="PS50086">
    <property type="entry name" value="TBC_RABGAP"/>
    <property type="match status" value="1"/>
</dbReference>
<organism evidence="2 3">
    <name type="scientific">Adineta steineri</name>
    <dbReference type="NCBI Taxonomy" id="433720"/>
    <lineage>
        <taxon>Eukaryota</taxon>
        <taxon>Metazoa</taxon>
        <taxon>Spiralia</taxon>
        <taxon>Gnathifera</taxon>
        <taxon>Rotifera</taxon>
        <taxon>Eurotatoria</taxon>
        <taxon>Bdelloidea</taxon>
        <taxon>Adinetida</taxon>
        <taxon>Adinetidae</taxon>
        <taxon>Adineta</taxon>
    </lineage>
</organism>
<evidence type="ECO:0000313" key="2">
    <source>
        <dbReference type="EMBL" id="CAF4440066.1"/>
    </source>
</evidence>
<protein>
    <recommendedName>
        <fullName evidence="1">Rab-GAP TBC domain-containing protein</fullName>
    </recommendedName>
</protein>
<gene>
    <name evidence="2" type="ORF">OKA104_LOCUS53574</name>
</gene>
<comment type="caution">
    <text evidence="2">The sequence shown here is derived from an EMBL/GenBank/DDBJ whole genome shotgun (WGS) entry which is preliminary data.</text>
</comment>
<dbReference type="SUPFAM" id="SSF47923">
    <property type="entry name" value="Ypt/Rab-GAP domain of gyp1p"/>
    <property type="match status" value="1"/>
</dbReference>
<proteinExistence type="predicted"/>
<dbReference type="Proteomes" id="UP000663881">
    <property type="component" value="Unassembled WGS sequence"/>
</dbReference>
<evidence type="ECO:0000259" key="1">
    <source>
        <dbReference type="PROSITE" id="PS50086"/>
    </source>
</evidence>
<dbReference type="InterPro" id="IPR000195">
    <property type="entry name" value="Rab-GAP-TBC_dom"/>
</dbReference>
<dbReference type="AlphaFoldDB" id="A0A820RNN0"/>